<evidence type="ECO:0000313" key="3">
    <source>
        <dbReference type="Proteomes" id="UP000546126"/>
    </source>
</evidence>
<evidence type="ECO:0000313" key="2">
    <source>
        <dbReference type="EMBL" id="NUW40304.1"/>
    </source>
</evidence>
<feature type="region of interest" description="Disordered" evidence="1">
    <location>
        <begin position="1"/>
        <end position="47"/>
    </location>
</feature>
<accession>A0A7Y6IL78</accession>
<dbReference type="Proteomes" id="UP000546126">
    <property type="component" value="Unassembled WGS sequence"/>
</dbReference>
<dbReference type="AlphaFoldDB" id="A0A7Y6IL78"/>
<sequence length="105" mass="11102">MPGRRSPSAPAVAERTSSSPPTIAPRHDAPSPPNSSSRSPRERGRLCPTLKARTSGARRWKLVTGAPVTDSMVTGSPVTDAVPQAGRDGLVLLRRIGSSWPPRRG</sequence>
<comment type="caution">
    <text evidence="2">The sequence shown here is derived from an EMBL/GenBank/DDBJ whole genome shotgun (WGS) entry which is preliminary data.</text>
</comment>
<keyword evidence="3" id="KW-1185">Reference proteome</keyword>
<organism evidence="2 3">
    <name type="scientific">Nonomuraea rhodomycinica</name>
    <dbReference type="NCBI Taxonomy" id="1712872"/>
    <lineage>
        <taxon>Bacteria</taxon>
        <taxon>Bacillati</taxon>
        <taxon>Actinomycetota</taxon>
        <taxon>Actinomycetes</taxon>
        <taxon>Streptosporangiales</taxon>
        <taxon>Streptosporangiaceae</taxon>
        <taxon>Nonomuraea</taxon>
    </lineage>
</organism>
<gene>
    <name evidence="2" type="ORF">HT134_09175</name>
</gene>
<protein>
    <submittedName>
        <fullName evidence="2">Uncharacterized protein</fullName>
    </submittedName>
</protein>
<evidence type="ECO:0000256" key="1">
    <source>
        <dbReference type="SAM" id="MobiDB-lite"/>
    </source>
</evidence>
<dbReference type="EMBL" id="JABWGO010000001">
    <property type="protein sequence ID" value="NUW40304.1"/>
    <property type="molecule type" value="Genomic_DNA"/>
</dbReference>
<proteinExistence type="predicted"/>
<reference evidence="2 3" key="1">
    <citation type="submission" date="2020-06" db="EMBL/GenBank/DDBJ databases">
        <authorList>
            <person name="Chanama M."/>
        </authorList>
    </citation>
    <scope>NUCLEOTIDE SEQUENCE [LARGE SCALE GENOMIC DNA]</scope>
    <source>
        <strain evidence="2 3">TBRC6557</strain>
    </source>
</reference>
<name>A0A7Y6IL78_9ACTN</name>